<dbReference type="RefSeq" id="WP_193686207.1">
    <property type="nucleotide sequence ID" value="NZ_CP062941.1"/>
</dbReference>
<dbReference type="Proteomes" id="UP000593875">
    <property type="component" value="Chromosome"/>
</dbReference>
<name>A0A7L9U4V1_9BURK</name>
<feature type="domain" description="RNase H type-1" evidence="1">
    <location>
        <begin position="86"/>
        <end position="220"/>
    </location>
</feature>
<keyword evidence="2" id="KW-0548">Nucleotidyltransferase</keyword>
<gene>
    <name evidence="2" type="ORF">LPB04_19940</name>
</gene>
<evidence type="ECO:0000313" key="3">
    <source>
        <dbReference type="Proteomes" id="UP000593875"/>
    </source>
</evidence>
<reference evidence="2 3" key="1">
    <citation type="submission" date="2020-10" db="EMBL/GenBank/DDBJ databases">
        <title>Genome sequencing of Massilia sp. LPB0304.</title>
        <authorList>
            <person name="Kim J."/>
        </authorList>
    </citation>
    <scope>NUCLEOTIDE SEQUENCE [LARGE SCALE GENOMIC DNA]</scope>
    <source>
        <strain evidence="2 3">LPB0304</strain>
    </source>
</reference>
<dbReference type="Pfam" id="PF13456">
    <property type="entry name" value="RVT_3"/>
    <property type="match status" value="1"/>
</dbReference>
<evidence type="ECO:0000259" key="1">
    <source>
        <dbReference type="PROSITE" id="PS50879"/>
    </source>
</evidence>
<keyword evidence="3" id="KW-1185">Reference proteome</keyword>
<dbReference type="GO" id="GO:0003676">
    <property type="term" value="F:nucleic acid binding"/>
    <property type="evidence" value="ECO:0007669"/>
    <property type="project" value="InterPro"/>
</dbReference>
<dbReference type="InterPro" id="IPR002156">
    <property type="entry name" value="RNaseH_domain"/>
</dbReference>
<dbReference type="EMBL" id="CP062941">
    <property type="protein sequence ID" value="QOL49165.1"/>
    <property type="molecule type" value="Genomic_DNA"/>
</dbReference>
<dbReference type="InterPro" id="IPR012337">
    <property type="entry name" value="RNaseH-like_sf"/>
</dbReference>
<dbReference type="InterPro" id="IPR036397">
    <property type="entry name" value="RNaseH_sf"/>
</dbReference>
<accession>A0A7L9U4V1</accession>
<dbReference type="GO" id="GO:0003964">
    <property type="term" value="F:RNA-directed DNA polymerase activity"/>
    <property type="evidence" value="ECO:0007669"/>
    <property type="project" value="UniProtKB-KW"/>
</dbReference>
<evidence type="ECO:0000313" key="2">
    <source>
        <dbReference type="EMBL" id="QOL49165.1"/>
    </source>
</evidence>
<dbReference type="PROSITE" id="PS50879">
    <property type="entry name" value="RNASE_H_1"/>
    <property type="match status" value="1"/>
</dbReference>
<protein>
    <submittedName>
        <fullName evidence="2">Reverse transcriptase-like protein</fullName>
    </submittedName>
</protein>
<organism evidence="2 3">
    <name type="scientific">Massilia litorea</name>
    <dbReference type="NCBI Taxonomy" id="2769491"/>
    <lineage>
        <taxon>Bacteria</taxon>
        <taxon>Pseudomonadati</taxon>
        <taxon>Pseudomonadota</taxon>
        <taxon>Betaproteobacteria</taxon>
        <taxon>Burkholderiales</taxon>
        <taxon>Oxalobacteraceae</taxon>
        <taxon>Telluria group</taxon>
        <taxon>Massilia</taxon>
    </lineage>
</organism>
<dbReference type="AlphaFoldDB" id="A0A7L9U4V1"/>
<dbReference type="SUPFAM" id="SSF53098">
    <property type="entry name" value="Ribonuclease H-like"/>
    <property type="match status" value="1"/>
</dbReference>
<dbReference type="PANTHER" id="PTHR46387:SF2">
    <property type="entry name" value="RIBONUCLEASE HI"/>
    <property type="match status" value="1"/>
</dbReference>
<proteinExistence type="predicted"/>
<dbReference type="Gene3D" id="3.30.420.10">
    <property type="entry name" value="Ribonuclease H-like superfamily/Ribonuclease H"/>
    <property type="match status" value="1"/>
</dbReference>
<dbReference type="GO" id="GO:0004523">
    <property type="term" value="F:RNA-DNA hybrid ribonuclease activity"/>
    <property type="evidence" value="ECO:0007669"/>
    <property type="project" value="InterPro"/>
</dbReference>
<keyword evidence="2" id="KW-0808">Transferase</keyword>
<sequence length="232" mass="24435">MTELDRLQGAANRTELAASRKLALQRSLPLEEALRITLAASAGPAGLPALLAERGALRQAEAARALARRSARAAALTLRQARHEGAPTAWRAWFDGSARPNPGRCGIGARLLGPEGQLVELSEPAGYGNSSEAEYLALAAVLEAALAQGARELTVYGDSRVVLDDVAAADADSAPVLRPYRVRVQALLAQLPGTVLRWVPRHKNLDADALSQRASTAPAMESAMESHAVLVS</sequence>
<dbReference type="PANTHER" id="PTHR46387">
    <property type="entry name" value="POLYNUCLEOTIDYL TRANSFERASE, RIBONUCLEASE H-LIKE SUPERFAMILY PROTEIN"/>
    <property type="match status" value="1"/>
</dbReference>
<keyword evidence="2" id="KW-0695">RNA-directed DNA polymerase</keyword>
<dbReference type="KEGG" id="mlir:LPB04_19940"/>